<dbReference type="CDD" id="cd00610">
    <property type="entry name" value="OAT_like"/>
    <property type="match status" value="1"/>
</dbReference>
<accession>A0A4R3L4S2</accession>
<dbReference type="Pfam" id="PF00202">
    <property type="entry name" value="Aminotran_3"/>
    <property type="match status" value="1"/>
</dbReference>
<dbReference type="PROSITE" id="PS00600">
    <property type="entry name" value="AA_TRANSFER_CLASS_3"/>
    <property type="match status" value="1"/>
</dbReference>
<evidence type="ECO:0000313" key="4">
    <source>
        <dbReference type="EMBL" id="TCS93955.1"/>
    </source>
</evidence>
<name>A0A4R3L4S2_9BACL</name>
<organism evidence="4 5">
    <name type="scientific">Hazenella coriacea</name>
    <dbReference type="NCBI Taxonomy" id="1179467"/>
    <lineage>
        <taxon>Bacteria</taxon>
        <taxon>Bacillati</taxon>
        <taxon>Bacillota</taxon>
        <taxon>Bacilli</taxon>
        <taxon>Bacillales</taxon>
        <taxon>Thermoactinomycetaceae</taxon>
        <taxon>Hazenella</taxon>
    </lineage>
</organism>
<evidence type="ECO:0000256" key="3">
    <source>
        <dbReference type="RuleBase" id="RU003560"/>
    </source>
</evidence>
<dbReference type="PANTHER" id="PTHR43713">
    <property type="entry name" value="GLUTAMATE-1-SEMIALDEHYDE 2,1-AMINOMUTASE"/>
    <property type="match status" value="1"/>
</dbReference>
<dbReference type="EMBL" id="SMAG01000005">
    <property type="protein sequence ID" value="TCS93955.1"/>
    <property type="molecule type" value="Genomic_DNA"/>
</dbReference>
<dbReference type="InterPro" id="IPR015424">
    <property type="entry name" value="PyrdxlP-dep_Trfase"/>
</dbReference>
<dbReference type="OrthoDB" id="9807885at2"/>
<dbReference type="InterPro" id="IPR015422">
    <property type="entry name" value="PyrdxlP-dep_Trfase_small"/>
</dbReference>
<dbReference type="GO" id="GO:0008483">
    <property type="term" value="F:transaminase activity"/>
    <property type="evidence" value="ECO:0007669"/>
    <property type="project" value="InterPro"/>
</dbReference>
<reference evidence="4 5" key="1">
    <citation type="submission" date="2019-03" db="EMBL/GenBank/DDBJ databases">
        <title>Genomic Encyclopedia of Type Strains, Phase IV (KMG-IV): sequencing the most valuable type-strain genomes for metagenomic binning, comparative biology and taxonomic classification.</title>
        <authorList>
            <person name="Goeker M."/>
        </authorList>
    </citation>
    <scope>NUCLEOTIDE SEQUENCE [LARGE SCALE GENOMIC DNA]</scope>
    <source>
        <strain evidence="4 5">DSM 45707</strain>
    </source>
</reference>
<evidence type="ECO:0000256" key="2">
    <source>
        <dbReference type="ARBA" id="ARBA00022898"/>
    </source>
</evidence>
<proteinExistence type="inferred from homology"/>
<dbReference type="PANTHER" id="PTHR43713:SF3">
    <property type="entry name" value="GLUTAMATE-1-SEMIALDEHYDE 2,1-AMINOMUTASE 1, CHLOROPLASTIC-RELATED"/>
    <property type="match status" value="1"/>
</dbReference>
<dbReference type="Proteomes" id="UP000294937">
    <property type="component" value="Unassembled WGS sequence"/>
</dbReference>
<evidence type="ECO:0000256" key="1">
    <source>
        <dbReference type="ARBA" id="ARBA00001933"/>
    </source>
</evidence>
<gene>
    <name evidence="4" type="ORF">EDD58_105166</name>
</gene>
<comment type="similarity">
    <text evidence="3">Belongs to the class-III pyridoxal-phosphate-dependent aminotransferase family.</text>
</comment>
<dbReference type="InterPro" id="IPR005814">
    <property type="entry name" value="Aminotrans_3"/>
</dbReference>
<protein>
    <submittedName>
        <fullName evidence="4">Glutamate-1-semialdehyde 2,1-aminomutase</fullName>
    </submittedName>
</protein>
<dbReference type="Gene3D" id="3.40.640.10">
    <property type="entry name" value="Type I PLP-dependent aspartate aminotransferase-like (Major domain)"/>
    <property type="match status" value="1"/>
</dbReference>
<evidence type="ECO:0000313" key="5">
    <source>
        <dbReference type="Proteomes" id="UP000294937"/>
    </source>
</evidence>
<dbReference type="NCBIfam" id="NF000818">
    <property type="entry name" value="PRK00062.1"/>
    <property type="match status" value="1"/>
</dbReference>
<dbReference type="GO" id="GO:0030170">
    <property type="term" value="F:pyridoxal phosphate binding"/>
    <property type="evidence" value="ECO:0007669"/>
    <property type="project" value="InterPro"/>
</dbReference>
<keyword evidence="5" id="KW-1185">Reference proteome</keyword>
<comment type="cofactor">
    <cofactor evidence="1">
        <name>pyridoxal 5'-phosphate</name>
        <dbReference type="ChEBI" id="CHEBI:597326"/>
    </cofactor>
</comment>
<sequence>MKTNSNYLERTKKSADFYHKATQFLPGGVTANIKYFDPYPIVMERADGANLWDLDQNDYIDYNLCYGALILGHGNERIITTLQEQLQQIGTMIFGTPHCLETEVAEKLVDLYPSIESVRFTNSGLEATQLAIRLAMGWTGRKKLAKFEGHYHGGYDQVLISVNPSLRDQNELPALKEDSRGIPDYYKENTVVLPFNDLEQTEEILSQYKDEIAAVIMEPIQGGYIPPDLHFLKGLREITLKYGIVLIFDEVKTGFRVGLSGAQGRYGITPDLTALGKVLGGGFPIGAIGGRKEIMDLCSPTGGADILTTDSTRNKERSSNVLFHSGTYNGHPLILAAGLATIQAIEETGVYSELESKTLRLRAGMEDIMNRYGLRGQTVGEGSIFNIVLSEHPVNQIQDVLRSDFSVRKELDFSILNQGIFIKPLNRFSLSIAHTDEVINETLNRFEAGVKQL</sequence>
<dbReference type="SUPFAM" id="SSF53383">
    <property type="entry name" value="PLP-dependent transferases"/>
    <property type="match status" value="1"/>
</dbReference>
<comment type="caution">
    <text evidence="4">The sequence shown here is derived from an EMBL/GenBank/DDBJ whole genome shotgun (WGS) entry which is preliminary data.</text>
</comment>
<dbReference type="AlphaFoldDB" id="A0A4R3L4S2"/>
<dbReference type="InterPro" id="IPR015421">
    <property type="entry name" value="PyrdxlP-dep_Trfase_major"/>
</dbReference>
<dbReference type="InterPro" id="IPR049704">
    <property type="entry name" value="Aminotrans_3_PPA_site"/>
</dbReference>
<dbReference type="Gene3D" id="3.90.1150.10">
    <property type="entry name" value="Aspartate Aminotransferase, domain 1"/>
    <property type="match status" value="1"/>
</dbReference>
<dbReference type="RefSeq" id="WP_131925354.1">
    <property type="nucleotide sequence ID" value="NZ_SMAG01000005.1"/>
</dbReference>
<keyword evidence="2 3" id="KW-0663">Pyridoxal phosphate</keyword>